<evidence type="ECO:0000256" key="1">
    <source>
        <dbReference type="PIRSR" id="PIRSR637460-1"/>
    </source>
</evidence>
<feature type="domain" description="SGNH hydrolase-type esterase" evidence="4">
    <location>
        <begin position="36"/>
        <end position="257"/>
    </location>
</feature>
<dbReference type="PANTHER" id="PTHR37981">
    <property type="entry name" value="LIPASE 2"/>
    <property type="match status" value="1"/>
</dbReference>
<accession>A0A3M0HL70</accession>
<feature type="signal peptide" evidence="3">
    <location>
        <begin position="1"/>
        <end position="26"/>
    </location>
</feature>
<proteinExistence type="predicted"/>
<feature type="chain" id="PRO_5039186970" evidence="3">
    <location>
        <begin position="27"/>
        <end position="269"/>
    </location>
</feature>
<feature type="disulfide bond" evidence="2">
    <location>
        <begin position="128"/>
        <end position="134"/>
    </location>
</feature>
<feature type="active site" description="Nucleophile" evidence="1">
    <location>
        <position position="40"/>
    </location>
</feature>
<dbReference type="SUPFAM" id="SSF52266">
    <property type="entry name" value="SGNH hydrolase"/>
    <property type="match status" value="1"/>
</dbReference>
<organism evidence="5 6">
    <name type="scientific">Corynebacterium macginleyi</name>
    <dbReference type="NCBI Taxonomy" id="38290"/>
    <lineage>
        <taxon>Bacteria</taxon>
        <taxon>Bacillati</taxon>
        <taxon>Actinomycetota</taxon>
        <taxon>Actinomycetes</taxon>
        <taxon>Mycobacteriales</taxon>
        <taxon>Corynebacteriaceae</taxon>
        <taxon>Corynebacterium</taxon>
    </lineage>
</organism>
<dbReference type="Proteomes" id="UP000270649">
    <property type="component" value="Unassembled WGS sequence"/>
</dbReference>
<dbReference type="InterPro" id="IPR013830">
    <property type="entry name" value="SGNH_hydro"/>
</dbReference>
<dbReference type="Gene3D" id="3.40.50.1110">
    <property type="entry name" value="SGNH hydrolase"/>
    <property type="match status" value="1"/>
</dbReference>
<evidence type="ECO:0000256" key="2">
    <source>
        <dbReference type="PIRSR" id="PIRSR637460-2"/>
    </source>
</evidence>
<dbReference type="GO" id="GO:0004806">
    <property type="term" value="F:triacylglycerol lipase activity"/>
    <property type="evidence" value="ECO:0007669"/>
    <property type="project" value="TreeGrafter"/>
</dbReference>
<dbReference type="Pfam" id="PF13472">
    <property type="entry name" value="Lipase_GDSL_2"/>
    <property type="match status" value="1"/>
</dbReference>
<sequence length="269" mass="28787">MTSMRHVLPALAAACLLAGCSLQPQEATEDPENYVALGDSYAAMGSTTLPLDPPDSCARAQDSYPELAAQQINTISFRNVACQGASTLDVLSSAGEHPAQVDALAADTSLVSLSIGGNDVSFVRLTRCATDDICQEESGPQIELELHDLPQRLDKVYEEITHRSPKAEVIATGYIPLINPGETCPFIEKIPADDREWLADTIQRINKAVREAAERNGAVYVLPEDAPQHSACSDEPWVDFTGQGTESFPMHPTHAGQVAMAQAVSAARS</sequence>
<evidence type="ECO:0000313" key="6">
    <source>
        <dbReference type="Proteomes" id="UP000270649"/>
    </source>
</evidence>
<dbReference type="InterPro" id="IPR037460">
    <property type="entry name" value="SEST-like"/>
</dbReference>
<dbReference type="OrthoDB" id="5503950at2"/>
<comment type="caution">
    <text evidence="5">The sequence shown here is derived from an EMBL/GenBank/DDBJ whole genome shotgun (WGS) entry which is preliminary data.</text>
</comment>
<dbReference type="CDD" id="cd01823">
    <property type="entry name" value="SEST_like"/>
    <property type="match status" value="1"/>
</dbReference>
<dbReference type="AlphaFoldDB" id="A0A3M0HL70"/>
<evidence type="ECO:0000256" key="3">
    <source>
        <dbReference type="SAM" id="SignalP"/>
    </source>
</evidence>
<feature type="disulfide bond" evidence="2">
    <location>
        <begin position="184"/>
        <end position="232"/>
    </location>
</feature>
<feature type="active site" evidence="1">
    <location>
        <position position="251"/>
    </location>
</feature>
<dbReference type="PROSITE" id="PS51257">
    <property type="entry name" value="PROKAR_LIPOPROTEIN"/>
    <property type="match status" value="1"/>
</dbReference>
<dbReference type="GO" id="GO:0019433">
    <property type="term" value="P:triglyceride catabolic process"/>
    <property type="evidence" value="ECO:0007669"/>
    <property type="project" value="TreeGrafter"/>
</dbReference>
<evidence type="ECO:0000313" key="5">
    <source>
        <dbReference type="EMBL" id="RMB58696.1"/>
    </source>
</evidence>
<feature type="disulfide bond" evidence="2">
    <location>
        <begin position="57"/>
        <end position="82"/>
    </location>
</feature>
<keyword evidence="5" id="KW-0378">Hydrolase</keyword>
<gene>
    <name evidence="5" type="ORF">D9543_08330</name>
</gene>
<dbReference type="InterPro" id="IPR036514">
    <property type="entry name" value="SGNH_hydro_sf"/>
</dbReference>
<reference evidence="5 6" key="1">
    <citation type="submission" date="2018-10" db="EMBL/GenBank/DDBJ databases">
        <title>Corynebacterium macginleyi genome sequencing and assembly of the type strain and two clinical samples.</title>
        <authorList>
            <person name="Bernier A.-M."/>
            <person name="Bernard K."/>
        </authorList>
    </citation>
    <scope>NUCLEOTIDE SEQUENCE [LARGE SCALE GENOMIC DNA]</scope>
    <source>
        <strain evidence="5 6">NML 120205</strain>
    </source>
</reference>
<dbReference type="EMBL" id="REGC01000010">
    <property type="protein sequence ID" value="RMB58696.1"/>
    <property type="molecule type" value="Genomic_DNA"/>
</dbReference>
<keyword evidence="3" id="KW-0732">Signal</keyword>
<evidence type="ECO:0000259" key="4">
    <source>
        <dbReference type="Pfam" id="PF13472"/>
    </source>
</evidence>
<dbReference type="PANTHER" id="PTHR37981:SF1">
    <property type="entry name" value="SGNH HYDROLASE-TYPE ESTERASE DOMAIN-CONTAINING PROTEIN"/>
    <property type="match status" value="1"/>
</dbReference>
<keyword evidence="2" id="KW-1015">Disulfide bond</keyword>
<name>A0A3M0HL70_9CORY</name>
<protein>
    <submittedName>
        <fullName evidence="5">SGNH/GDSL hydrolase family protein</fullName>
    </submittedName>
</protein>